<sequence>RIFATLVTFFRPIEGYLFLLVSTVRAVQCLCFIVIQNIHHCMAIKFERPTALVGLLVARFLDLSTCSF</sequence>
<gene>
    <name evidence="1" type="ORF">MYCIT1_LOCUS24389</name>
</gene>
<accession>A0AAD2HJZ4</accession>
<evidence type="ECO:0000313" key="2">
    <source>
        <dbReference type="Proteomes" id="UP001295794"/>
    </source>
</evidence>
<keyword evidence="2" id="KW-1185">Reference proteome</keyword>
<reference evidence="1" key="1">
    <citation type="submission" date="2023-11" db="EMBL/GenBank/DDBJ databases">
        <authorList>
            <person name="De Vega J J."/>
            <person name="De Vega J J."/>
        </authorList>
    </citation>
    <scope>NUCLEOTIDE SEQUENCE</scope>
</reference>
<protein>
    <submittedName>
        <fullName evidence="1">Uncharacterized protein</fullName>
    </submittedName>
</protein>
<feature type="non-terminal residue" evidence="1">
    <location>
        <position position="1"/>
    </location>
</feature>
<comment type="caution">
    <text evidence="1">The sequence shown here is derived from an EMBL/GenBank/DDBJ whole genome shotgun (WGS) entry which is preliminary data.</text>
</comment>
<dbReference type="AlphaFoldDB" id="A0AAD2HJZ4"/>
<feature type="non-terminal residue" evidence="1">
    <location>
        <position position="68"/>
    </location>
</feature>
<evidence type="ECO:0000313" key="1">
    <source>
        <dbReference type="EMBL" id="CAK5276275.1"/>
    </source>
</evidence>
<dbReference type="Proteomes" id="UP001295794">
    <property type="component" value="Unassembled WGS sequence"/>
</dbReference>
<name>A0AAD2HJZ4_9AGAR</name>
<organism evidence="1 2">
    <name type="scientific">Mycena citricolor</name>
    <dbReference type="NCBI Taxonomy" id="2018698"/>
    <lineage>
        <taxon>Eukaryota</taxon>
        <taxon>Fungi</taxon>
        <taxon>Dikarya</taxon>
        <taxon>Basidiomycota</taxon>
        <taxon>Agaricomycotina</taxon>
        <taxon>Agaricomycetes</taxon>
        <taxon>Agaricomycetidae</taxon>
        <taxon>Agaricales</taxon>
        <taxon>Marasmiineae</taxon>
        <taxon>Mycenaceae</taxon>
        <taxon>Mycena</taxon>
    </lineage>
</organism>
<proteinExistence type="predicted"/>
<dbReference type="EMBL" id="CAVNYO010000405">
    <property type="protein sequence ID" value="CAK5276275.1"/>
    <property type="molecule type" value="Genomic_DNA"/>
</dbReference>